<dbReference type="FunFam" id="3.30.1490.20:FF:000010">
    <property type="entry name" value="Phosphoenolpyruvate synthase"/>
    <property type="match status" value="1"/>
</dbReference>
<dbReference type="PANTHER" id="PTHR43030">
    <property type="entry name" value="PHOSPHOENOLPYRUVATE SYNTHASE"/>
    <property type="match status" value="1"/>
</dbReference>
<keyword evidence="7 12" id="KW-0547">Nucleotide-binding</keyword>
<dbReference type="Gene3D" id="3.20.20.60">
    <property type="entry name" value="Phosphoenolpyruvate-binding domains"/>
    <property type="match status" value="1"/>
</dbReference>
<keyword evidence="5 12" id="KW-0808">Transferase</keyword>
<protein>
    <recommendedName>
        <fullName evidence="12">Phosphoenolpyruvate synthase</fullName>
        <shortName evidence="12">PEP synthase</shortName>
        <ecNumber evidence="12">2.7.9.2</ecNumber>
    </recommendedName>
    <alternativeName>
        <fullName evidence="12">Pyruvate, water dikinase</fullName>
    </alternativeName>
</protein>
<sequence>MAVLLLEDVDADDVGTVGGKAASLGELIGAGLPVPPGFAVTAGTYRTFIEEAGIDVELFDAVDVDPEDSAALREAEERAAELILETPFPDSVREEILSEYRAMGEDGEEVFVAVRSSATAEDLPDSSFAGQQETFLNVREEDLLRRVKECWASLFTQRAIYYRQQRGFPHEDVDIAVVVQRMVDAEKSGVMFTSHPSTGAPQVTIEAAWGLGEAVVSGTVSPDNYVYDRGRAEVDEVTVADKKVEMVKDAETGETVQLDVAEDRRTERVLSDAEIDDLVALGERVEDHYGTPQDVEWAIYDGEIYMLQSRPITTIREDAGGEEAAATDGADAATGAATGDGGAAGSAVNGGASAVGGEDEADVLVDGLGASPGVVSGAVRIVHKLDHLDQVQDGDVMVTEMTMPDMVPAMKRAAGIVTDEGGMTSHAAIISRELGVPAVVGTGNGTRVLEDGRQVTLDGDKGTIRAGESASAEPGDEFEPVEAARPETPVKPMTATEVKVNVSIPEAAERAAATGADGVGLLRIEHMVLSLGKTPERYIADHGARAYQDELIEGVRRVADEFYPRPVRVRTIDAPTDEFRELEGGAGEPAEHNPMLGWRGIRRSLDKPEPFQQELAAFARLYDMGYDNLEVMFPLVNDAKDIEGITRHMREAGIDPETHRWGVMIETPASALQIEDLAEAGIDFASFGTNDLTQYTLAVDRNNGHVAGRFDELHPAVLRLIGDTIETCRELGVDTSICGQAGSKPEMVEFLVEKGVSSISANIDAVRDVQHEVKRTEQRLLLDSVR</sequence>
<dbReference type="InterPro" id="IPR008279">
    <property type="entry name" value="PEP-util_enz_mobile_dom"/>
</dbReference>
<comment type="similarity">
    <text evidence="4 12">Belongs to the PEP-utilizing enzyme family.</text>
</comment>
<dbReference type="InterPro" id="IPR018274">
    <property type="entry name" value="PEP_util_AS"/>
</dbReference>
<dbReference type="InterPro" id="IPR015813">
    <property type="entry name" value="Pyrv/PenolPyrv_kinase-like_dom"/>
</dbReference>
<comment type="catalytic activity">
    <reaction evidence="11 12">
        <text>pyruvate + ATP + H2O = phosphoenolpyruvate + AMP + phosphate + 2 H(+)</text>
        <dbReference type="Rhea" id="RHEA:11364"/>
        <dbReference type="ChEBI" id="CHEBI:15361"/>
        <dbReference type="ChEBI" id="CHEBI:15377"/>
        <dbReference type="ChEBI" id="CHEBI:15378"/>
        <dbReference type="ChEBI" id="CHEBI:30616"/>
        <dbReference type="ChEBI" id="CHEBI:43474"/>
        <dbReference type="ChEBI" id="CHEBI:58702"/>
        <dbReference type="ChEBI" id="CHEBI:456215"/>
        <dbReference type="EC" id="2.7.9.2"/>
    </reaction>
</comment>
<evidence type="ECO:0000256" key="9">
    <source>
        <dbReference type="ARBA" id="ARBA00022840"/>
    </source>
</evidence>
<dbReference type="Gene3D" id="3.50.30.10">
    <property type="entry name" value="Phosphohistidine domain"/>
    <property type="match status" value="1"/>
</dbReference>
<evidence type="ECO:0000256" key="8">
    <source>
        <dbReference type="ARBA" id="ARBA00022777"/>
    </source>
</evidence>
<dbReference type="GO" id="GO:0046872">
    <property type="term" value="F:metal ion binding"/>
    <property type="evidence" value="ECO:0007669"/>
    <property type="project" value="UniProtKB-KW"/>
</dbReference>
<proteinExistence type="inferred from homology"/>
<dbReference type="GO" id="GO:0008986">
    <property type="term" value="F:pyruvate, water dikinase activity"/>
    <property type="evidence" value="ECO:0007669"/>
    <property type="project" value="UniProtKB-EC"/>
</dbReference>
<dbReference type="EMBL" id="JBEDNY010000004">
    <property type="protein sequence ID" value="MEZ3164847.1"/>
    <property type="molecule type" value="Genomic_DNA"/>
</dbReference>
<keyword evidence="9 12" id="KW-0067">ATP-binding</keyword>
<feature type="domain" description="PEP-utilising enzyme C-terminal" evidence="16">
    <location>
        <begin position="488"/>
        <end position="776"/>
    </location>
</feature>
<dbReference type="InterPro" id="IPR006319">
    <property type="entry name" value="PEP_synth"/>
</dbReference>
<dbReference type="Gene3D" id="3.30.470.20">
    <property type="entry name" value="ATP-grasp fold, B domain"/>
    <property type="match status" value="1"/>
</dbReference>
<dbReference type="NCBIfam" id="TIGR01418">
    <property type="entry name" value="PEP_synth"/>
    <property type="match status" value="1"/>
</dbReference>
<dbReference type="Gene3D" id="3.30.1490.20">
    <property type="entry name" value="ATP-grasp fold, A domain"/>
    <property type="match status" value="1"/>
</dbReference>
<dbReference type="SUPFAM" id="SSF56059">
    <property type="entry name" value="Glutathione synthetase ATP-binding domain-like"/>
    <property type="match status" value="1"/>
</dbReference>
<dbReference type="InterPro" id="IPR013815">
    <property type="entry name" value="ATP_grasp_subdomain_1"/>
</dbReference>
<evidence type="ECO:0000256" key="13">
    <source>
        <dbReference type="SAM" id="MobiDB-lite"/>
    </source>
</evidence>
<feature type="domain" description="PEP-utilising enzyme mobile" evidence="14">
    <location>
        <begin position="392"/>
        <end position="462"/>
    </location>
</feature>
<dbReference type="RefSeq" id="WP_371162890.1">
    <property type="nucleotide sequence ID" value="NZ_JBEDNX010000016.1"/>
</dbReference>
<dbReference type="PROSITE" id="PS00370">
    <property type="entry name" value="PEP_ENZYMES_PHOS_SITE"/>
    <property type="match status" value="1"/>
</dbReference>
<dbReference type="PIRSF" id="PIRSF000854">
    <property type="entry name" value="PEP_synthase"/>
    <property type="match status" value="1"/>
</dbReference>
<dbReference type="PRINTS" id="PR01736">
    <property type="entry name" value="PHPHTRNFRASE"/>
</dbReference>
<comment type="pathway">
    <text evidence="3 12">Carbohydrate biosynthesis; gluconeogenesis.</text>
</comment>
<evidence type="ECO:0000256" key="2">
    <source>
        <dbReference type="ARBA" id="ARBA00002988"/>
    </source>
</evidence>
<evidence type="ECO:0000259" key="16">
    <source>
        <dbReference type="Pfam" id="PF02896"/>
    </source>
</evidence>
<dbReference type="EC" id="2.7.9.2" evidence="12"/>
<evidence type="ECO:0000256" key="3">
    <source>
        <dbReference type="ARBA" id="ARBA00004742"/>
    </source>
</evidence>
<keyword evidence="18" id="KW-1185">Reference proteome</keyword>
<evidence type="ECO:0000256" key="11">
    <source>
        <dbReference type="ARBA" id="ARBA00047700"/>
    </source>
</evidence>
<dbReference type="Pfam" id="PF00391">
    <property type="entry name" value="PEP-utilizers"/>
    <property type="match status" value="1"/>
</dbReference>
<evidence type="ECO:0000256" key="4">
    <source>
        <dbReference type="ARBA" id="ARBA00007837"/>
    </source>
</evidence>
<dbReference type="NCBIfam" id="NF005057">
    <property type="entry name" value="PRK06464.1"/>
    <property type="match status" value="1"/>
</dbReference>
<dbReference type="Pfam" id="PF02896">
    <property type="entry name" value="PEP-utilizers_C"/>
    <property type="match status" value="1"/>
</dbReference>
<evidence type="ECO:0000313" key="17">
    <source>
        <dbReference type="EMBL" id="MEZ3164847.1"/>
    </source>
</evidence>
<evidence type="ECO:0000256" key="10">
    <source>
        <dbReference type="ARBA" id="ARBA00022842"/>
    </source>
</evidence>
<dbReference type="Proteomes" id="UP001567572">
    <property type="component" value="Unassembled WGS sequence"/>
</dbReference>
<evidence type="ECO:0000256" key="12">
    <source>
        <dbReference type="PIRNR" id="PIRNR000854"/>
    </source>
</evidence>
<evidence type="ECO:0000256" key="5">
    <source>
        <dbReference type="ARBA" id="ARBA00022679"/>
    </source>
</evidence>
<accession>A0ABD5M7Q2</accession>
<dbReference type="PANTHER" id="PTHR43030:SF1">
    <property type="entry name" value="PHOSPHOENOLPYRUVATE SYNTHASE"/>
    <property type="match status" value="1"/>
</dbReference>
<comment type="cofactor">
    <cofactor evidence="1 12">
        <name>Mg(2+)</name>
        <dbReference type="ChEBI" id="CHEBI:18420"/>
    </cofactor>
</comment>
<feature type="region of interest" description="Disordered" evidence="13">
    <location>
        <begin position="321"/>
        <end position="344"/>
    </location>
</feature>
<keyword evidence="6 12" id="KW-0479">Metal-binding</keyword>
<keyword evidence="10 12" id="KW-0460">Magnesium</keyword>
<dbReference type="SUPFAM" id="SSF51621">
    <property type="entry name" value="Phosphoenolpyruvate/pyruvate domain"/>
    <property type="match status" value="1"/>
</dbReference>
<evidence type="ECO:0000313" key="18">
    <source>
        <dbReference type="Proteomes" id="UP001567572"/>
    </source>
</evidence>
<name>A0ABD5M7Q2_9EURY</name>
<evidence type="ECO:0000256" key="1">
    <source>
        <dbReference type="ARBA" id="ARBA00001946"/>
    </source>
</evidence>
<evidence type="ECO:0000259" key="15">
    <source>
        <dbReference type="Pfam" id="PF01326"/>
    </source>
</evidence>
<evidence type="ECO:0000256" key="7">
    <source>
        <dbReference type="ARBA" id="ARBA00022741"/>
    </source>
</evidence>
<dbReference type="Pfam" id="PF01326">
    <property type="entry name" value="PPDK_N"/>
    <property type="match status" value="1"/>
</dbReference>
<keyword evidence="8 12" id="KW-0418">Kinase</keyword>
<dbReference type="InterPro" id="IPR040442">
    <property type="entry name" value="Pyrv_kinase-like_dom_sf"/>
</dbReference>
<feature type="domain" description="Pyruvate phosphate dikinase AMP/ATP-binding" evidence="15">
    <location>
        <begin position="16"/>
        <end position="322"/>
    </location>
</feature>
<organism evidence="17 18">
    <name type="scientific">Halorubrum miltondacostae</name>
    <dbReference type="NCBI Taxonomy" id="3076378"/>
    <lineage>
        <taxon>Archaea</taxon>
        <taxon>Methanobacteriati</taxon>
        <taxon>Methanobacteriota</taxon>
        <taxon>Stenosarchaea group</taxon>
        <taxon>Halobacteria</taxon>
        <taxon>Halobacteriales</taxon>
        <taxon>Haloferacaceae</taxon>
        <taxon>Halorubrum</taxon>
    </lineage>
</organism>
<evidence type="ECO:0000256" key="6">
    <source>
        <dbReference type="ARBA" id="ARBA00022723"/>
    </source>
</evidence>
<evidence type="ECO:0000259" key="14">
    <source>
        <dbReference type="Pfam" id="PF00391"/>
    </source>
</evidence>
<gene>
    <name evidence="17" type="primary">ppsA</name>
    <name evidence="17" type="ORF">ABNG04_13320</name>
</gene>
<dbReference type="InterPro" id="IPR002192">
    <property type="entry name" value="PPDK_AMP/ATP-bd"/>
</dbReference>
<feature type="region of interest" description="Disordered" evidence="13">
    <location>
        <begin position="458"/>
        <end position="482"/>
    </location>
</feature>
<comment type="function">
    <text evidence="2 12">Catalyzes the phosphorylation of pyruvate to phosphoenolpyruvate.</text>
</comment>
<reference evidence="17 18" key="1">
    <citation type="submission" date="2024-06" db="EMBL/GenBank/DDBJ databases">
        <title>Halorubrum miltondacostae sp. nov., a potential PHA producer isolated from an inland solar saltern in Rio Maior, Portugal.</title>
        <authorList>
            <person name="Albuquerque L."/>
            <person name="Viver T."/>
            <person name="Barroso C."/>
            <person name="Claudino R."/>
            <person name="Galvan M."/>
            <person name="Simoes G."/>
            <person name="Lobo Da Cunha A."/>
            <person name="Egas C."/>
        </authorList>
    </citation>
    <scope>NUCLEOTIDE SEQUENCE [LARGE SCALE GENOMIC DNA]</scope>
    <source>
        <strain evidence="17 18">RMP-11</strain>
    </source>
</reference>
<dbReference type="SUPFAM" id="SSF52009">
    <property type="entry name" value="Phosphohistidine domain"/>
    <property type="match status" value="1"/>
</dbReference>
<dbReference type="InterPro" id="IPR036637">
    <property type="entry name" value="Phosphohistidine_dom_sf"/>
</dbReference>
<dbReference type="AlphaFoldDB" id="A0ABD5M7Q2"/>
<comment type="caution">
    <text evidence="17">The sequence shown here is derived from an EMBL/GenBank/DDBJ whole genome shotgun (WGS) entry which is preliminary data.</text>
</comment>
<feature type="compositionally biased region" description="Low complexity" evidence="13">
    <location>
        <begin position="322"/>
        <end position="337"/>
    </location>
</feature>
<dbReference type="InterPro" id="IPR000121">
    <property type="entry name" value="PEP_util_C"/>
</dbReference>
<dbReference type="GO" id="GO:0005524">
    <property type="term" value="F:ATP binding"/>
    <property type="evidence" value="ECO:0007669"/>
    <property type="project" value="UniProtKB-KW"/>
</dbReference>